<evidence type="ECO:0000313" key="8">
    <source>
        <dbReference type="Proteomes" id="UP000004431"/>
    </source>
</evidence>
<dbReference type="RefSeq" id="WP_006304759.1">
    <property type="nucleotide sequence ID" value="NZ_AEDQ01000033.1"/>
</dbReference>
<dbReference type="PROSITE" id="PS50893">
    <property type="entry name" value="ABC_TRANSPORTER_2"/>
    <property type="match status" value="1"/>
</dbReference>
<dbReference type="GO" id="GO:0005524">
    <property type="term" value="F:ATP binding"/>
    <property type="evidence" value="ECO:0007669"/>
    <property type="project" value="UniProtKB-KW"/>
</dbReference>
<keyword evidence="5" id="KW-0029">Amino-acid transport</keyword>
<dbReference type="Pfam" id="PF00005">
    <property type="entry name" value="ABC_tran"/>
    <property type="match status" value="1"/>
</dbReference>
<comment type="caution">
    <text evidence="7">The sequence shown here is derived from an EMBL/GenBank/DDBJ whole genome shotgun (WGS) entry which is preliminary data.</text>
</comment>
<dbReference type="CDD" id="cd03224">
    <property type="entry name" value="ABC_TM1139_LivF_branched"/>
    <property type="match status" value="1"/>
</dbReference>
<name>A0ABN0AYP6_9ACTN</name>
<dbReference type="EMBL" id="AEDQ01000033">
    <property type="protein sequence ID" value="EFL43627.1"/>
    <property type="molecule type" value="Genomic_DNA"/>
</dbReference>
<dbReference type="Proteomes" id="UP000004431">
    <property type="component" value="Unassembled WGS sequence"/>
</dbReference>
<evidence type="ECO:0000313" key="7">
    <source>
        <dbReference type="EMBL" id="EFL43627.1"/>
    </source>
</evidence>
<protein>
    <submittedName>
        <fullName evidence="7">ABC transporter, ATP-binding protein</fullName>
    </submittedName>
</protein>
<keyword evidence="2" id="KW-0813">Transport</keyword>
<evidence type="ECO:0000256" key="5">
    <source>
        <dbReference type="ARBA" id="ARBA00022970"/>
    </source>
</evidence>
<sequence>MALLNVENLSVSYGMIQAVRSISFQINAGEIVCLIGANGAGKTTCLQTLSGLLKPQDGTITFDNVPLVGKKPHTIVGMGLAQCPEGRHVFSQMTVEENLRMGGYSQPDSKAAARLKNVYEHFPRLAERLHQRAGTMSGGEQQMLAMARALMSAPKLLMLDEPSMGLAPVMVQEIFSIIKSLHEQGTTILLVEQNAQVALSIADRAYVLETGSITMTGTGAELLSCDAVRSAYLGA</sequence>
<evidence type="ECO:0000256" key="3">
    <source>
        <dbReference type="ARBA" id="ARBA00022741"/>
    </source>
</evidence>
<dbReference type="InterPro" id="IPR003593">
    <property type="entry name" value="AAA+_ATPase"/>
</dbReference>
<proteinExistence type="inferred from homology"/>
<reference evidence="7 8" key="1">
    <citation type="submission" date="2010-08" db="EMBL/GenBank/DDBJ databases">
        <authorList>
            <person name="Durkin A.S."/>
            <person name="Madupu R."/>
            <person name="Torralba M."/>
            <person name="Gillis M."/>
            <person name="Methe B."/>
            <person name="Sutton G."/>
            <person name="Nelson K.E."/>
        </authorList>
    </citation>
    <scope>NUCLEOTIDE SEQUENCE [LARGE SCALE GENOMIC DNA]</scope>
    <source>
        <strain evidence="7 8">PB189-T1-4</strain>
    </source>
</reference>
<dbReference type="PIRSF" id="PIRSF039137">
    <property type="entry name" value="ABC_branched_ATPase"/>
    <property type="match status" value="1"/>
</dbReference>
<dbReference type="InterPro" id="IPR052156">
    <property type="entry name" value="BCAA_Transport_ATP-bd_LivF"/>
</dbReference>
<keyword evidence="8" id="KW-1185">Reference proteome</keyword>
<dbReference type="Gene3D" id="3.40.50.300">
    <property type="entry name" value="P-loop containing nucleotide triphosphate hydrolases"/>
    <property type="match status" value="1"/>
</dbReference>
<dbReference type="PANTHER" id="PTHR43820">
    <property type="entry name" value="HIGH-AFFINITY BRANCHED-CHAIN AMINO ACID TRANSPORT ATP-BINDING PROTEIN LIVF"/>
    <property type="match status" value="1"/>
</dbReference>
<organism evidence="7 8">
    <name type="scientific">Fannyhessea vaginae PB189-T1-4</name>
    <dbReference type="NCBI Taxonomy" id="866774"/>
    <lineage>
        <taxon>Bacteria</taxon>
        <taxon>Bacillati</taxon>
        <taxon>Actinomycetota</taxon>
        <taxon>Coriobacteriia</taxon>
        <taxon>Coriobacteriales</taxon>
        <taxon>Atopobiaceae</taxon>
        <taxon>Fannyhessea</taxon>
    </lineage>
</organism>
<evidence type="ECO:0000256" key="1">
    <source>
        <dbReference type="ARBA" id="ARBA00005417"/>
    </source>
</evidence>
<feature type="domain" description="ABC transporter" evidence="6">
    <location>
        <begin position="4"/>
        <end position="235"/>
    </location>
</feature>
<dbReference type="InterPro" id="IPR017871">
    <property type="entry name" value="ABC_transporter-like_CS"/>
</dbReference>
<dbReference type="SUPFAM" id="SSF52540">
    <property type="entry name" value="P-loop containing nucleoside triphosphate hydrolases"/>
    <property type="match status" value="1"/>
</dbReference>
<keyword evidence="4 7" id="KW-0067">ATP-binding</keyword>
<dbReference type="SMART" id="SM00382">
    <property type="entry name" value="AAA"/>
    <property type="match status" value="1"/>
</dbReference>
<gene>
    <name evidence="7" type="primary">livF</name>
    <name evidence="7" type="ORF">HMPREF9248_0669</name>
</gene>
<dbReference type="InterPro" id="IPR030660">
    <property type="entry name" value="ABC_branched_ATPase_LivF/BraG"/>
</dbReference>
<dbReference type="PANTHER" id="PTHR43820:SF4">
    <property type="entry name" value="HIGH-AFFINITY BRANCHED-CHAIN AMINO ACID TRANSPORT ATP-BINDING PROTEIN LIVF"/>
    <property type="match status" value="1"/>
</dbReference>
<evidence type="ECO:0000256" key="2">
    <source>
        <dbReference type="ARBA" id="ARBA00022448"/>
    </source>
</evidence>
<dbReference type="InterPro" id="IPR027417">
    <property type="entry name" value="P-loop_NTPase"/>
</dbReference>
<dbReference type="PROSITE" id="PS00211">
    <property type="entry name" value="ABC_TRANSPORTER_1"/>
    <property type="match status" value="1"/>
</dbReference>
<keyword evidence="3" id="KW-0547">Nucleotide-binding</keyword>
<evidence type="ECO:0000259" key="6">
    <source>
        <dbReference type="PROSITE" id="PS50893"/>
    </source>
</evidence>
<comment type="similarity">
    <text evidence="1">Belongs to the ABC transporter superfamily.</text>
</comment>
<dbReference type="InterPro" id="IPR003439">
    <property type="entry name" value="ABC_transporter-like_ATP-bd"/>
</dbReference>
<evidence type="ECO:0000256" key="4">
    <source>
        <dbReference type="ARBA" id="ARBA00022840"/>
    </source>
</evidence>
<accession>A0ABN0AYP6</accession>